<feature type="compositionally biased region" description="Polar residues" evidence="1">
    <location>
        <begin position="295"/>
        <end position="314"/>
    </location>
</feature>
<gene>
    <name evidence="2" type="ORF">PR001_g10429</name>
</gene>
<feature type="region of interest" description="Disordered" evidence="1">
    <location>
        <begin position="1"/>
        <end position="54"/>
    </location>
</feature>
<feature type="compositionally biased region" description="Basic and acidic residues" evidence="1">
    <location>
        <begin position="315"/>
        <end position="330"/>
    </location>
</feature>
<organism evidence="2 3">
    <name type="scientific">Phytophthora rubi</name>
    <dbReference type="NCBI Taxonomy" id="129364"/>
    <lineage>
        <taxon>Eukaryota</taxon>
        <taxon>Sar</taxon>
        <taxon>Stramenopiles</taxon>
        <taxon>Oomycota</taxon>
        <taxon>Peronosporomycetes</taxon>
        <taxon>Peronosporales</taxon>
        <taxon>Peronosporaceae</taxon>
        <taxon>Phytophthora</taxon>
    </lineage>
</organism>
<sequence length="449" mass="48759">MAEAPRGDKVSNPFDAPTSDRDPFPPFEAALADDQPTTATAEGEGDKSELQGAGSVLDWSIDTLAELKPVMFSPLPQQKDANVSGTPHGASGFFEDEKQYEVLRTPLPATRPSTAAAASRSRSRATMTMTTTSPSPPLELHRRCRETIARCEARLRERQRKMDKLQAALPPPTPKRSPRQRSSLPSRSTPPRPAKRNRLSSIATPSSDWKSRSPSTRPPMWSASPIALVGSRQSHCVTPATLHFDAMTPSPQQSSKLRLSFGLSPIAFPSPEQMRAAKVENEEEGKDDEEKGASSEDTLPLSSTEESAASVSPQSEKENGEQQTQREGDRQQGSSSSHACSSMPAAKKSVPPARRQQAFMEAMEAEARSSEPSSGRRSPPLSAAASSSILSLYQEAKRLGMTDPEAQWQYVQTLRQSAEETHAQTITCCMLITSTDRVAEQSSCRVNAQ</sequence>
<feature type="compositionally biased region" description="Low complexity" evidence="1">
    <location>
        <begin position="370"/>
        <end position="383"/>
    </location>
</feature>
<evidence type="ECO:0000256" key="1">
    <source>
        <dbReference type="SAM" id="MobiDB-lite"/>
    </source>
</evidence>
<evidence type="ECO:0000313" key="2">
    <source>
        <dbReference type="EMBL" id="KAE9032825.1"/>
    </source>
</evidence>
<proteinExistence type="predicted"/>
<reference evidence="2 3" key="1">
    <citation type="submission" date="2018-09" db="EMBL/GenBank/DDBJ databases">
        <title>Genomic investigation of the strawberry pathogen Phytophthora fragariae indicates pathogenicity is determined by transcriptional variation in three key races.</title>
        <authorList>
            <person name="Adams T.M."/>
            <person name="Armitage A.D."/>
            <person name="Sobczyk M.K."/>
            <person name="Bates H.J."/>
            <person name="Dunwell J.M."/>
            <person name="Nellist C.F."/>
            <person name="Harrison R.J."/>
        </authorList>
    </citation>
    <scope>NUCLEOTIDE SEQUENCE [LARGE SCALE GENOMIC DNA]</scope>
    <source>
        <strain evidence="2 3">SCRP249</strain>
    </source>
</reference>
<feature type="region of interest" description="Disordered" evidence="1">
    <location>
        <begin position="72"/>
        <end position="143"/>
    </location>
</feature>
<feature type="compositionally biased region" description="Polar residues" evidence="1">
    <location>
        <begin position="75"/>
        <end position="85"/>
    </location>
</feature>
<feature type="region of interest" description="Disordered" evidence="1">
    <location>
        <begin position="164"/>
        <end position="223"/>
    </location>
</feature>
<dbReference type="Proteomes" id="UP000429607">
    <property type="component" value="Unassembled WGS sequence"/>
</dbReference>
<feature type="region of interest" description="Disordered" evidence="1">
    <location>
        <begin position="265"/>
        <end position="383"/>
    </location>
</feature>
<dbReference type="EMBL" id="QXFV01000612">
    <property type="protein sequence ID" value="KAE9032825.1"/>
    <property type="molecule type" value="Genomic_DNA"/>
</dbReference>
<accession>A0A6A3MY18</accession>
<feature type="compositionally biased region" description="Low complexity" evidence="1">
    <location>
        <begin position="103"/>
        <end position="133"/>
    </location>
</feature>
<dbReference type="AlphaFoldDB" id="A0A6A3MY18"/>
<name>A0A6A3MY18_9STRA</name>
<protein>
    <submittedName>
        <fullName evidence="2">Uncharacterized protein</fullName>
    </submittedName>
</protein>
<feature type="compositionally biased region" description="Polar residues" evidence="1">
    <location>
        <begin position="199"/>
        <end position="215"/>
    </location>
</feature>
<evidence type="ECO:0000313" key="3">
    <source>
        <dbReference type="Proteomes" id="UP000429607"/>
    </source>
</evidence>
<feature type="compositionally biased region" description="Low complexity" evidence="1">
    <location>
        <begin position="180"/>
        <end position="189"/>
    </location>
</feature>
<comment type="caution">
    <text evidence="2">The sequence shown here is derived from an EMBL/GenBank/DDBJ whole genome shotgun (WGS) entry which is preliminary data.</text>
</comment>